<protein>
    <submittedName>
        <fullName evidence="2">Uncharacterized protein</fullName>
    </submittedName>
</protein>
<keyword evidence="3" id="KW-1185">Reference proteome</keyword>
<reference evidence="3" key="1">
    <citation type="submission" date="2011-12" db="EMBL/GenBank/DDBJ databases">
        <title>Complete genome sequence of Streptomyces cattleya strain DSM 46488.</title>
        <authorList>
            <person name="Ou H.-Y."/>
            <person name="Li P."/>
            <person name="Zhao C."/>
            <person name="O'Hagan D."/>
            <person name="Deng Z."/>
        </authorList>
    </citation>
    <scope>NUCLEOTIDE SEQUENCE [LARGE SCALE GENOMIC DNA]</scope>
    <source>
        <strain evidence="3">ATCC 35852 / DSM 46488 / JCM 4925 / NBRC 14057 / NRRL 8057</strain>
    </source>
</reference>
<dbReference type="EMBL" id="CP003219">
    <property type="protein sequence ID" value="AEW95612.1"/>
    <property type="molecule type" value="Genomic_DNA"/>
</dbReference>
<accession>G8X2M1</accession>
<evidence type="ECO:0000313" key="2">
    <source>
        <dbReference type="EMBL" id="AEW95612.1"/>
    </source>
</evidence>
<organism evidence="2 3">
    <name type="scientific">Streptantibioticus cattleyicolor (strain ATCC 35852 / DSM 46488 / JCM 4925 / NBRC 14057 / NRRL 8057)</name>
    <name type="common">Streptomyces cattleya</name>
    <dbReference type="NCBI Taxonomy" id="1003195"/>
    <lineage>
        <taxon>Bacteria</taxon>
        <taxon>Bacillati</taxon>
        <taxon>Actinomycetota</taxon>
        <taxon>Actinomycetes</taxon>
        <taxon>Kitasatosporales</taxon>
        <taxon>Streptomycetaceae</taxon>
        <taxon>Streptantibioticus</taxon>
    </lineage>
</organism>
<sequence>MVHEGAGEEVHFKQADSAGALLVGTFGPFHSPQASGRMDLPSKYSSLKRTHWGDREQLGRPYER</sequence>
<dbReference type="STRING" id="1003195.SCATT_32410"/>
<feature type="compositionally biased region" description="Basic and acidic residues" evidence="1">
    <location>
        <begin position="51"/>
        <end position="64"/>
    </location>
</feature>
<feature type="region of interest" description="Disordered" evidence="1">
    <location>
        <begin position="26"/>
        <end position="64"/>
    </location>
</feature>
<gene>
    <name evidence="2" type="ordered locus">SCATT_32410</name>
</gene>
<proteinExistence type="predicted"/>
<evidence type="ECO:0000313" key="3">
    <source>
        <dbReference type="Proteomes" id="UP000007842"/>
    </source>
</evidence>
<dbReference type="Proteomes" id="UP000007842">
    <property type="component" value="Chromosome"/>
</dbReference>
<dbReference type="HOGENOM" id="CLU_2865766_0_0_11"/>
<name>G8X2M1_STREN</name>
<dbReference type="AlphaFoldDB" id="G8X2M1"/>
<evidence type="ECO:0000256" key="1">
    <source>
        <dbReference type="SAM" id="MobiDB-lite"/>
    </source>
</evidence>
<dbReference type="KEGG" id="scy:SCATT_32410"/>